<evidence type="ECO:0000313" key="4">
    <source>
        <dbReference type="EMBL" id="QGA65886.1"/>
    </source>
</evidence>
<dbReference type="InterPro" id="IPR023772">
    <property type="entry name" value="DNA-bd_HTH_TetR-type_CS"/>
</dbReference>
<dbReference type="PRINTS" id="PR00455">
    <property type="entry name" value="HTHTETR"/>
</dbReference>
<dbReference type="Pfam" id="PF00440">
    <property type="entry name" value="TetR_N"/>
    <property type="match status" value="1"/>
</dbReference>
<dbReference type="GO" id="GO:0000976">
    <property type="term" value="F:transcription cis-regulatory region binding"/>
    <property type="evidence" value="ECO:0007669"/>
    <property type="project" value="TreeGrafter"/>
</dbReference>
<dbReference type="GO" id="GO:0003700">
    <property type="term" value="F:DNA-binding transcription factor activity"/>
    <property type="evidence" value="ECO:0007669"/>
    <property type="project" value="TreeGrafter"/>
</dbReference>
<dbReference type="InterPro" id="IPR001647">
    <property type="entry name" value="HTH_TetR"/>
</dbReference>
<feature type="domain" description="HTH tetR-type" evidence="3">
    <location>
        <begin position="10"/>
        <end position="70"/>
    </location>
</feature>
<dbReference type="Gene3D" id="1.10.357.10">
    <property type="entry name" value="Tetracycline Repressor, domain 2"/>
    <property type="match status" value="1"/>
</dbReference>
<dbReference type="Proteomes" id="UP000348942">
    <property type="component" value="Chromosome 1"/>
</dbReference>
<dbReference type="InterPro" id="IPR050109">
    <property type="entry name" value="HTH-type_TetR-like_transc_reg"/>
</dbReference>
<proteinExistence type="predicted"/>
<organism evidence="4 5">
    <name type="scientific">Vibrio algicola</name>
    <dbReference type="NCBI Taxonomy" id="2662262"/>
    <lineage>
        <taxon>Bacteria</taxon>
        <taxon>Pseudomonadati</taxon>
        <taxon>Pseudomonadota</taxon>
        <taxon>Gammaproteobacteria</taxon>
        <taxon>Vibrionales</taxon>
        <taxon>Vibrionaceae</taxon>
        <taxon>Vibrio</taxon>
    </lineage>
</organism>
<dbReference type="SUPFAM" id="SSF46689">
    <property type="entry name" value="Homeodomain-like"/>
    <property type="match status" value="1"/>
</dbReference>
<evidence type="ECO:0000313" key="5">
    <source>
        <dbReference type="Proteomes" id="UP000348942"/>
    </source>
</evidence>
<gene>
    <name evidence="4" type="ORF">GFB47_11100</name>
</gene>
<accession>A0A5Q0TI75</accession>
<keyword evidence="1 2" id="KW-0238">DNA-binding</keyword>
<keyword evidence="5" id="KW-1185">Reference proteome</keyword>
<dbReference type="PANTHER" id="PTHR30055:SF207">
    <property type="entry name" value="HTH-TYPE TRANSCRIPTIONAL REPRESSOR FATR"/>
    <property type="match status" value="1"/>
</dbReference>
<name>A0A5Q0TI75_9VIBR</name>
<dbReference type="AlphaFoldDB" id="A0A5Q0TI75"/>
<dbReference type="RefSeq" id="WP_153448024.1">
    <property type="nucleotide sequence ID" value="NZ_CP045699.1"/>
</dbReference>
<dbReference type="InterPro" id="IPR009057">
    <property type="entry name" value="Homeodomain-like_sf"/>
</dbReference>
<dbReference type="InterPro" id="IPR054422">
    <property type="entry name" value="TetR-like_HI_0893_C"/>
</dbReference>
<reference evidence="4 5" key="1">
    <citation type="submission" date="2019-10" db="EMBL/GenBank/DDBJ databases">
        <title>Vibrio sp. nov., isolated from Coralline algae surface.</title>
        <authorList>
            <person name="Geng Y."/>
            <person name="Zhang X."/>
        </authorList>
    </citation>
    <scope>NUCLEOTIDE SEQUENCE [LARGE SCALE GENOMIC DNA]</scope>
    <source>
        <strain evidence="4 5">SM1977</strain>
    </source>
</reference>
<dbReference type="Pfam" id="PF22604">
    <property type="entry name" value="TetR_HI_0893_C"/>
    <property type="match status" value="1"/>
</dbReference>
<protein>
    <submittedName>
        <fullName evidence="4">TetR family transcriptional regulator</fullName>
    </submittedName>
</protein>
<evidence type="ECO:0000256" key="2">
    <source>
        <dbReference type="PROSITE-ProRule" id="PRU00335"/>
    </source>
</evidence>
<dbReference type="PROSITE" id="PS01081">
    <property type="entry name" value="HTH_TETR_1"/>
    <property type="match status" value="1"/>
</dbReference>
<dbReference type="PROSITE" id="PS50977">
    <property type="entry name" value="HTH_TETR_2"/>
    <property type="match status" value="1"/>
</dbReference>
<dbReference type="EMBL" id="CP045699">
    <property type="protein sequence ID" value="QGA65886.1"/>
    <property type="molecule type" value="Genomic_DNA"/>
</dbReference>
<feature type="DNA-binding region" description="H-T-H motif" evidence="2">
    <location>
        <begin position="33"/>
        <end position="52"/>
    </location>
</feature>
<evidence type="ECO:0000256" key="1">
    <source>
        <dbReference type="ARBA" id="ARBA00023125"/>
    </source>
</evidence>
<dbReference type="PANTHER" id="PTHR30055">
    <property type="entry name" value="HTH-TYPE TRANSCRIPTIONAL REGULATOR RUTR"/>
    <property type="match status" value="1"/>
</dbReference>
<sequence length="197" mass="22134">MSDKNTPQPSDKRQLLLDTAERLIAQNGFQGLSMHKLATQAGLAAGTIYRYFNDKDDLVEAVRLHVLQRVAVMVQQGVESDMPIKQQFILIWKNVAHLTSTKTEIDTILNRIQYEALPTTTRRHTEQERQLFGKIEKLFNQGKAQGIFKPLDNHILASLSLDVSLALARKHALGCYTVTESALESAIEASWDAVILH</sequence>
<evidence type="ECO:0000259" key="3">
    <source>
        <dbReference type="PROSITE" id="PS50977"/>
    </source>
</evidence>